<evidence type="ECO:0000256" key="2">
    <source>
        <dbReference type="ARBA" id="ARBA00022679"/>
    </source>
</evidence>
<name>A0AAV2HYC1_LYMST</name>
<proteinExistence type="inferred from homology"/>
<feature type="binding site" evidence="7">
    <location>
        <begin position="124"/>
        <end position="128"/>
    </location>
    <ligand>
        <name>ATP</name>
        <dbReference type="ChEBI" id="CHEBI:30616"/>
    </ligand>
</feature>
<evidence type="ECO:0000259" key="8">
    <source>
        <dbReference type="PROSITE" id="PS51509"/>
    </source>
</evidence>
<evidence type="ECO:0000256" key="5">
    <source>
        <dbReference type="ARBA" id="ARBA00022840"/>
    </source>
</evidence>
<dbReference type="EMBL" id="CAXITT010000329">
    <property type="protein sequence ID" value="CAL1539154.1"/>
    <property type="molecule type" value="Genomic_DNA"/>
</dbReference>
<dbReference type="Gene3D" id="3.30.590.10">
    <property type="entry name" value="Glutamine synthetase/guanido kinase, catalytic domain"/>
    <property type="match status" value="1"/>
</dbReference>
<evidence type="ECO:0000256" key="3">
    <source>
        <dbReference type="ARBA" id="ARBA00022741"/>
    </source>
</evidence>
<dbReference type="SUPFAM" id="SSF48034">
    <property type="entry name" value="Guanido kinase N-terminal domain"/>
    <property type="match status" value="1"/>
</dbReference>
<dbReference type="PROSITE" id="PS51510">
    <property type="entry name" value="PHOSPHAGEN_KINASE_C"/>
    <property type="match status" value="1"/>
</dbReference>
<gene>
    <name evidence="10" type="ORF">GSLYS_00012975001</name>
</gene>
<evidence type="ECO:0000313" key="11">
    <source>
        <dbReference type="Proteomes" id="UP001497497"/>
    </source>
</evidence>
<dbReference type="PANTHER" id="PTHR11547">
    <property type="entry name" value="ARGININE OR CREATINE KINASE"/>
    <property type="match status" value="1"/>
</dbReference>
<dbReference type="InterPro" id="IPR000749">
    <property type="entry name" value="ATP-guanido_PTrfase"/>
</dbReference>
<comment type="caution">
    <text evidence="10">The sequence shown here is derived from an EMBL/GenBank/DDBJ whole genome shotgun (WGS) entry which is preliminary data.</text>
</comment>
<feature type="domain" description="Phosphagen kinase C-terminal" evidence="9">
    <location>
        <begin position="121"/>
        <end position="195"/>
    </location>
</feature>
<evidence type="ECO:0008006" key="12">
    <source>
        <dbReference type="Google" id="ProtNLM"/>
    </source>
</evidence>
<evidence type="ECO:0000256" key="1">
    <source>
        <dbReference type="ARBA" id="ARBA00006798"/>
    </source>
</evidence>
<feature type="binding site" evidence="7">
    <location>
        <position position="187"/>
    </location>
    <ligand>
        <name>ATP</name>
        <dbReference type="ChEBI" id="CHEBI:30616"/>
    </ligand>
</feature>
<dbReference type="GO" id="GO:0046314">
    <property type="term" value="P:phosphocreatine biosynthetic process"/>
    <property type="evidence" value="ECO:0007669"/>
    <property type="project" value="InterPro"/>
</dbReference>
<dbReference type="PANTHER" id="PTHR11547:SF38">
    <property type="entry name" value="ARGININE KINASE 1-RELATED"/>
    <property type="match status" value="1"/>
</dbReference>
<evidence type="ECO:0000256" key="4">
    <source>
        <dbReference type="ARBA" id="ARBA00022777"/>
    </source>
</evidence>
<dbReference type="InterPro" id="IPR022414">
    <property type="entry name" value="ATP-guanido_PTrfase_cat"/>
</dbReference>
<accession>A0AAV2HYC1</accession>
<dbReference type="InterPro" id="IPR036802">
    <property type="entry name" value="ATP-guanido_PTrfase_N_sf"/>
</dbReference>
<keyword evidence="2 7" id="KW-0808">Transferase</keyword>
<evidence type="ECO:0000256" key="6">
    <source>
        <dbReference type="PROSITE-ProRule" id="PRU00842"/>
    </source>
</evidence>
<dbReference type="FunFam" id="1.10.135.10:FF:000003">
    <property type="entry name" value="Three-domain arginine kinase"/>
    <property type="match status" value="1"/>
</dbReference>
<keyword evidence="3 7" id="KW-0547">Nucleotide-binding</keyword>
<dbReference type="AlphaFoldDB" id="A0AAV2HYC1"/>
<dbReference type="GO" id="GO:0004111">
    <property type="term" value="F:creatine kinase activity"/>
    <property type="evidence" value="ECO:0007669"/>
    <property type="project" value="InterPro"/>
</dbReference>
<keyword evidence="4 7" id="KW-0418">Kinase</keyword>
<dbReference type="GO" id="GO:0005524">
    <property type="term" value="F:ATP binding"/>
    <property type="evidence" value="ECO:0007669"/>
    <property type="project" value="UniProtKB-UniRule"/>
</dbReference>
<evidence type="ECO:0000256" key="7">
    <source>
        <dbReference type="PROSITE-ProRule" id="PRU00843"/>
    </source>
</evidence>
<evidence type="ECO:0000259" key="9">
    <source>
        <dbReference type="PROSITE" id="PS51510"/>
    </source>
</evidence>
<evidence type="ECO:0000313" key="10">
    <source>
        <dbReference type="EMBL" id="CAL1539154.1"/>
    </source>
</evidence>
<dbReference type="PROSITE" id="PS51509">
    <property type="entry name" value="PHOSPHAGEN_KINASE_N"/>
    <property type="match status" value="1"/>
</dbReference>
<dbReference type="SUPFAM" id="SSF55931">
    <property type="entry name" value="Glutamine synthetase/guanido kinase"/>
    <property type="match status" value="1"/>
</dbReference>
<dbReference type="Gene3D" id="1.10.135.10">
    <property type="entry name" value="ATP:guanido phosphotransferase, N-terminal domain"/>
    <property type="match status" value="1"/>
</dbReference>
<feature type="domain" description="Phosphagen kinase N-terminal" evidence="8">
    <location>
        <begin position="12"/>
        <end position="94"/>
    </location>
</feature>
<reference evidence="10 11" key="1">
    <citation type="submission" date="2024-04" db="EMBL/GenBank/DDBJ databases">
        <authorList>
            <consortium name="Genoscope - CEA"/>
            <person name="William W."/>
        </authorList>
    </citation>
    <scope>NUCLEOTIDE SEQUENCE [LARGE SCALE GENOMIC DNA]</scope>
</reference>
<dbReference type="GO" id="GO:0005615">
    <property type="term" value="C:extracellular space"/>
    <property type="evidence" value="ECO:0007669"/>
    <property type="project" value="TreeGrafter"/>
</dbReference>
<dbReference type="Proteomes" id="UP001497497">
    <property type="component" value="Unassembled WGS sequence"/>
</dbReference>
<comment type="similarity">
    <text evidence="1 6">Belongs to the ATP:guanido phosphotransferase family.</text>
</comment>
<organism evidence="10 11">
    <name type="scientific">Lymnaea stagnalis</name>
    <name type="common">Great pond snail</name>
    <name type="synonym">Helix stagnalis</name>
    <dbReference type="NCBI Taxonomy" id="6523"/>
    <lineage>
        <taxon>Eukaryota</taxon>
        <taxon>Metazoa</taxon>
        <taxon>Spiralia</taxon>
        <taxon>Lophotrochozoa</taxon>
        <taxon>Mollusca</taxon>
        <taxon>Gastropoda</taxon>
        <taxon>Heterobranchia</taxon>
        <taxon>Euthyneura</taxon>
        <taxon>Panpulmonata</taxon>
        <taxon>Hygrophila</taxon>
        <taxon>Lymnaeoidea</taxon>
        <taxon>Lymnaeidae</taxon>
        <taxon>Lymnaea</taxon>
    </lineage>
</organism>
<comment type="caution">
    <text evidence="7">Lacks conserved residue(s) required for the propagation of feature annotation.</text>
</comment>
<keyword evidence="5 7" id="KW-0067">ATP-binding</keyword>
<dbReference type="InterPro" id="IPR022413">
    <property type="entry name" value="ATP-guanido_PTrfase_N"/>
</dbReference>
<keyword evidence="11" id="KW-1185">Reference proteome</keyword>
<protein>
    <recommendedName>
        <fullName evidence="12">Arginine kinase</fullName>
    </recommendedName>
</protein>
<dbReference type="Pfam" id="PF02807">
    <property type="entry name" value="ATP-gua_PtransN"/>
    <property type="match status" value="1"/>
</dbReference>
<dbReference type="Pfam" id="PF00217">
    <property type="entry name" value="ATP-gua_Ptrans"/>
    <property type="match status" value="1"/>
</dbReference>
<sequence length="195" mass="21804">MSCCTGQVNNIKEAERLAGLLNNNACNSLLKKHLTKERLDALKKRKTKLGGQLAHCIVSGCLNLDSSVGIYACDPEAYTTFSDLFDPIIKDYHKTDVLNHPKPYFGADELKCGNLDKSGTRIVSTRVRVARSHNGFPFPPLLTVEKRLQMERMTVAALKLLKGELAGTYYPLSGMSKEEEEKLVKDHFLFNDSNR</sequence>
<dbReference type="InterPro" id="IPR014746">
    <property type="entry name" value="Gln_synth/guanido_kin_cat_dom"/>
</dbReference>